<dbReference type="RefSeq" id="WP_092809713.1">
    <property type="nucleotide sequence ID" value="NZ_FMVW01000001.1"/>
</dbReference>
<dbReference type="Gene3D" id="3.30.9.10">
    <property type="entry name" value="D-Amino Acid Oxidase, subunit A, domain 2"/>
    <property type="match status" value="1"/>
</dbReference>
<dbReference type="GO" id="GO:0016491">
    <property type="term" value="F:oxidoreductase activity"/>
    <property type="evidence" value="ECO:0007669"/>
    <property type="project" value="UniProtKB-KW"/>
</dbReference>
<evidence type="ECO:0000256" key="1">
    <source>
        <dbReference type="ARBA" id="ARBA00023002"/>
    </source>
</evidence>
<accession>A0A1G5MKD8</accession>
<dbReference type="OrthoDB" id="9814969at2"/>
<proteinExistence type="predicted"/>
<dbReference type="SUPFAM" id="SSF51905">
    <property type="entry name" value="FAD/NAD(P)-binding domain"/>
    <property type="match status" value="1"/>
</dbReference>
<dbReference type="Proteomes" id="UP000199347">
    <property type="component" value="Unassembled WGS sequence"/>
</dbReference>
<organism evidence="3 4">
    <name type="scientific">Afifella marina DSM 2698</name>
    <dbReference type="NCBI Taxonomy" id="1120955"/>
    <lineage>
        <taxon>Bacteria</taxon>
        <taxon>Pseudomonadati</taxon>
        <taxon>Pseudomonadota</taxon>
        <taxon>Alphaproteobacteria</taxon>
        <taxon>Hyphomicrobiales</taxon>
        <taxon>Afifellaceae</taxon>
        <taxon>Afifella</taxon>
    </lineage>
</organism>
<gene>
    <name evidence="3" type="ORF">SAMN03080610_00802</name>
</gene>
<protein>
    <submittedName>
        <fullName evidence="3">Glycine/D-amino acid oxidase</fullName>
    </submittedName>
</protein>
<reference evidence="3 4" key="1">
    <citation type="submission" date="2016-10" db="EMBL/GenBank/DDBJ databases">
        <authorList>
            <person name="de Groot N.N."/>
        </authorList>
    </citation>
    <scope>NUCLEOTIDE SEQUENCE [LARGE SCALE GENOMIC DNA]</scope>
    <source>
        <strain evidence="3 4">DSM 2698</strain>
    </source>
</reference>
<dbReference type="InterPro" id="IPR006076">
    <property type="entry name" value="FAD-dep_OxRdtase"/>
</dbReference>
<dbReference type="STRING" id="1120955.SAMN03080610_00802"/>
<dbReference type="PANTHER" id="PTHR13847">
    <property type="entry name" value="SARCOSINE DEHYDROGENASE-RELATED"/>
    <property type="match status" value="1"/>
</dbReference>
<dbReference type="GO" id="GO:0005737">
    <property type="term" value="C:cytoplasm"/>
    <property type="evidence" value="ECO:0007669"/>
    <property type="project" value="TreeGrafter"/>
</dbReference>
<sequence>MSKTAQIQNSPYWWVAAPVRPLPVQPLPQKTDVLIVGAGFAGLTASVILARAGRSVVVVDKMMPGEGASSRNGGITSGNIRPSFDELSRRFGEDRALAIEAEGKTARKFLYDFIRTEKLDCDFQPVGKFGGAIGREQYEAGARTAETLHKRLGIETFAVPQAEQSRYIGSDFYRGGHVRMDIGGVHPAKLAAEILRLALEAGAAVHSGTEVKGVRRDGAEFSVETSAGTVSARQVLVCTNGYTDGSDPWLRRRLIPVRSRIIVTDPLPTEVMDRLMPSRMMYSEGLILGNYFRPTPDGTRILLGGRDASSGTDEAGPTEKIRQGLLRIFPELKTVGLSHSWYGHVAMNWDMVPRVFEREGVTYATGFCGSGVVWAPWLGTRAAHKLLGDDQARSAFEFRPPAAIPFYNGKPYFLPALIQGYRLRDRLSLARATR</sequence>
<dbReference type="Gene3D" id="3.50.50.60">
    <property type="entry name" value="FAD/NAD(P)-binding domain"/>
    <property type="match status" value="1"/>
</dbReference>
<dbReference type="AlphaFoldDB" id="A0A1G5MKD8"/>
<feature type="domain" description="FAD dependent oxidoreductase" evidence="2">
    <location>
        <begin position="32"/>
        <end position="383"/>
    </location>
</feature>
<keyword evidence="1" id="KW-0560">Oxidoreductase</keyword>
<dbReference type="EMBL" id="FMVW01000001">
    <property type="protein sequence ID" value="SCZ25552.1"/>
    <property type="molecule type" value="Genomic_DNA"/>
</dbReference>
<evidence type="ECO:0000259" key="2">
    <source>
        <dbReference type="Pfam" id="PF01266"/>
    </source>
</evidence>
<evidence type="ECO:0000313" key="3">
    <source>
        <dbReference type="EMBL" id="SCZ25552.1"/>
    </source>
</evidence>
<dbReference type="PANTHER" id="PTHR13847:SF281">
    <property type="entry name" value="FAD DEPENDENT OXIDOREDUCTASE DOMAIN-CONTAINING PROTEIN"/>
    <property type="match status" value="1"/>
</dbReference>
<evidence type="ECO:0000313" key="4">
    <source>
        <dbReference type="Proteomes" id="UP000199347"/>
    </source>
</evidence>
<dbReference type="InterPro" id="IPR036188">
    <property type="entry name" value="FAD/NAD-bd_sf"/>
</dbReference>
<keyword evidence="4" id="KW-1185">Reference proteome</keyword>
<dbReference type="Pfam" id="PF01266">
    <property type="entry name" value="DAO"/>
    <property type="match status" value="1"/>
</dbReference>
<name>A0A1G5MKD8_AFIMA</name>